<protein>
    <recommendedName>
        <fullName evidence="4">TraI DNA relaxase</fullName>
    </recommendedName>
</protein>
<dbReference type="Proteomes" id="UP000077519">
    <property type="component" value="Unassembled WGS sequence"/>
</dbReference>
<sequence>MTTRSVSTAELQRRSQIAAAAYERGRRAALAAARRRSLPDRAHTRREEIRARSHSYEPRSDSRAFGLLDSDLSLARAAAFLAATGVAHELIAAQTFTDPVQQEWADATFDRTAVHEDAWRERLIDNGIDEVVLRPGLSLDALELPAELDGLDFDDIAERTLDVSSTAADVEPIRLADLMLETPRQNRPSESVIDITDRVANVIEIDRGVDTATGAGVDAW</sequence>
<dbReference type="AlphaFoldDB" id="A0A177YEY8"/>
<feature type="compositionally biased region" description="Basic and acidic residues" evidence="1">
    <location>
        <begin position="37"/>
        <end position="55"/>
    </location>
</feature>
<evidence type="ECO:0000313" key="3">
    <source>
        <dbReference type="Proteomes" id="UP000077519"/>
    </source>
</evidence>
<name>A0A177YEY8_9NOCA</name>
<evidence type="ECO:0000313" key="2">
    <source>
        <dbReference type="EMBL" id="OAK54067.1"/>
    </source>
</evidence>
<dbReference type="RefSeq" id="WP_068426455.1">
    <property type="nucleotide sequence ID" value="NZ_LVHI01000013.1"/>
</dbReference>
<reference evidence="2 3" key="1">
    <citation type="submission" date="2016-03" db="EMBL/GenBank/DDBJ databases">
        <title>Genome sequence of Rhodococcus kyotonensis KB10.</title>
        <authorList>
            <person name="Jeong H."/>
            <person name="Hong C.E."/>
            <person name="Jo S.H."/>
            <person name="Park J.M."/>
        </authorList>
    </citation>
    <scope>NUCLEOTIDE SEQUENCE [LARGE SCALE GENOMIC DNA]</scope>
    <source>
        <strain evidence="2 3">KB10</strain>
    </source>
</reference>
<evidence type="ECO:0000256" key="1">
    <source>
        <dbReference type="SAM" id="MobiDB-lite"/>
    </source>
</evidence>
<proteinExistence type="predicted"/>
<comment type="caution">
    <text evidence="2">The sequence shown here is derived from an EMBL/GenBank/DDBJ whole genome shotgun (WGS) entry which is preliminary data.</text>
</comment>
<accession>A0A177YEY8</accession>
<keyword evidence="3" id="KW-1185">Reference proteome</keyword>
<feature type="region of interest" description="Disordered" evidence="1">
    <location>
        <begin position="33"/>
        <end position="55"/>
    </location>
</feature>
<organism evidence="2 3">
    <name type="scientific">Rhodococcoides kyotonense</name>
    <dbReference type="NCBI Taxonomy" id="398843"/>
    <lineage>
        <taxon>Bacteria</taxon>
        <taxon>Bacillati</taxon>
        <taxon>Actinomycetota</taxon>
        <taxon>Actinomycetes</taxon>
        <taxon>Mycobacteriales</taxon>
        <taxon>Nocardiaceae</taxon>
        <taxon>Rhodococcoides</taxon>
    </lineage>
</organism>
<dbReference type="EMBL" id="LVHI01000013">
    <property type="protein sequence ID" value="OAK54067.1"/>
    <property type="molecule type" value="Genomic_DNA"/>
</dbReference>
<gene>
    <name evidence="2" type="ORF">A3K89_21435</name>
</gene>
<evidence type="ECO:0008006" key="4">
    <source>
        <dbReference type="Google" id="ProtNLM"/>
    </source>
</evidence>